<protein>
    <submittedName>
        <fullName evidence="2">Uncharacterized protein</fullName>
    </submittedName>
</protein>
<keyword evidence="1" id="KW-1133">Transmembrane helix</keyword>
<keyword evidence="1" id="KW-0472">Membrane</keyword>
<dbReference type="EMBL" id="JH603170">
    <property type="protein sequence ID" value="EIC21094.1"/>
    <property type="molecule type" value="Genomic_DNA"/>
</dbReference>
<evidence type="ECO:0000313" key="2">
    <source>
        <dbReference type="EMBL" id="EIC21094.1"/>
    </source>
</evidence>
<feature type="transmembrane region" description="Helical" evidence="1">
    <location>
        <begin position="114"/>
        <end position="134"/>
    </location>
</feature>
<dbReference type="RefSeq" id="WP_009151497.1">
    <property type="nucleotide sequence ID" value="NZ_CP121471.1"/>
</dbReference>
<sequence length="335" mass="34447">MQTLAFSQPGLRVAIGSAMRQALLGLGLIGVSPRSMAGESAAMGARVAAIDGVWLLVMLVCAAALAVALMLDERSGVTQQASAPSRDSNRLGHRLLVAVLALSGLGLFALAGRFIVAALAGGALLALAWGLHASARPAGRLSATPALWMASLVVLIAVVAAGAWAFLLGGHAWDAQTDQGTLITAVRWMLSLPVATWLAGLLFGTMLIEIAGMLLGLLLLMRPARLFAGMVLLHAGLVFFLAGLAARYGGDSEVSAAGLAVRLHGLGVAVIVMGLLFASMLAAVRIALERRAGALQPQVLDDLASREWLVALGEDVSGEDVLALSERASAAEKRS</sequence>
<feature type="transmembrane region" description="Helical" evidence="1">
    <location>
        <begin position="146"/>
        <end position="167"/>
    </location>
</feature>
<dbReference type="HOGENOM" id="CLU_828851_0_0_6"/>
<feature type="transmembrane region" description="Helical" evidence="1">
    <location>
        <begin position="91"/>
        <end position="108"/>
    </location>
</feature>
<evidence type="ECO:0000313" key="3">
    <source>
        <dbReference type="Proteomes" id="UP000002964"/>
    </source>
</evidence>
<keyword evidence="3" id="KW-1185">Reference proteome</keyword>
<feature type="transmembrane region" description="Helical" evidence="1">
    <location>
        <begin position="197"/>
        <end position="219"/>
    </location>
</feature>
<reference evidence="3" key="1">
    <citation type="submission" date="2011-06" db="EMBL/GenBank/DDBJ databases">
        <authorList>
            <consortium name="US DOE Joint Genome Institute (JGI-PGF)"/>
            <person name="Lucas S."/>
            <person name="Han J."/>
            <person name="Lapidus A."/>
            <person name="Cheng J.-F."/>
            <person name="Goodwin L."/>
            <person name="Pitluck S."/>
            <person name="Peters L."/>
            <person name="Land M.L."/>
            <person name="Hauser L."/>
            <person name="Vogl K."/>
            <person name="Liu Z."/>
            <person name="Overmann J."/>
            <person name="Frigaard N.-U."/>
            <person name="Bryant D.A."/>
            <person name="Woyke T.J."/>
        </authorList>
    </citation>
    <scope>NUCLEOTIDE SEQUENCE [LARGE SCALE GENOMIC DNA]</scope>
    <source>
        <strain evidence="3">970</strain>
    </source>
</reference>
<name>H8Z3U2_9GAMM</name>
<gene>
    <name evidence="2" type="ORF">Thi970DRAFT_04781</name>
</gene>
<feature type="transmembrane region" description="Helical" evidence="1">
    <location>
        <begin position="226"/>
        <end position="246"/>
    </location>
</feature>
<dbReference type="AlphaFoldDB" id="H8Z3U2"/>
<dbReference type="Proteomes" id="UP000002964">
    <property type="component" value="Unassembled WGS sequence"/>
</dbReference>
<feature type="transmembrane region" description="Helical" evidence="1">
    <location>
        <begin position="53"/>
        <end position="71"/>
    </location>
</feature>
<feature type="transmembrane region" description="Helical" evidence="1">
    <location>
        <begin position="266"/>
        <end position="288"/>
    </location>
</feature>
<proteinExistence type="predicted"/>
<organism evidence="2 3">
    <name type="scientific">Thiorhodovibrio frisius</name>
    <dbReference type="NCBI Taxonomy" id="631362"/>
    <lineage>
        <taxon>Bacteria</taxon>
        <taxon>Pseudomonadati</taxon>
        <taxon>Pseudomonadota</taxon>
        <taxon>Gammaproteobacteria</taxon>
        <taxon>Chromatiales</taxon>
        <taxon>Chromatiaceae</taxon>
        <taxon>Thiorhodovibrio</taxon>
    </lineage>
</organism>
<dbReference type="STRING" id="631362.Thi970DRAFT_04781"/>
<reference evidence="2 3" key="2">
    <citation type="submission" date="2011-11" db="EMBL/GenBank/DDBJ databases">
        <authorList>
            <consortium name="US DOE Joint Genome Institute"/>
            <person name="Lucas S."/>
            <person name="Han J."/>
            <person name="Lapidus A."/>
            <person name="Cheng J.-F."/>
            <person name="Goodwin L."/>
            <person name="Pitluck S."/>
            <person name="Peters L."/>
            <person name="Ovchinnikova G."/>
            <person name="Zhang X."/>
            <person name="Detter J.C."/>
            <person name="Han C."/>
            <person name="Tapia R."/>
            <person name="Land M."/>
            <person name="Hauser L."/>
            <person name="Kyrpides N."/>
            <person name="Ivanova N."/>
            <person name="Pagani I."/>
            <person name="Vogl K."/>
            <person name="Liu Z."/>
            <person name="Overmann J."/>
            <person name="Frigaard N.-U."/>
            <person name="Bryant D."/>
            <person name="Woyke T."/>
        </authorList>
    </citation>
    <scope>NUCLEOTIDE SEQUENCE [LARGE SCALE GENOMIC DNA]</scope>
    <source>
        <strain evidence="2 3">970</strain>
    </source>
</reference>
<evidence type="ECO:0000256" key="1">
    <source>
        <dbReference type="SAM" id="Phobius"/>
    </source>
</evidence>
<accession>H8Z3U2</accession>
<keyword evidence="1" id="KW-0812">Transmembrane</keyword>